<sequence>MEHVLPLWASSWSLKNAKSLHRRMAMRVSSLDRLEMADLLCSAESHYKKDSTSSYVLQLFIHALVMTNLVDKNRSKHLESQSWMDG</sequence>
<organism evidence="1 2">
    <name type="scientific">Vitis vinifera</name>
    <name type="common">Grape</name>
    <dbReference type="NCBI Taxonomy" id="29760"/>
    <lineage>
        <taxon>Eukaryota</taxon>
        <taxon>Viridiplantae</taxon>
        <taxon>Streptophyta</taxon>
        <taxon>Embryophyta</taxon>
        <taxon>Tracheophyta</taxon>
        <taxon>Spermatophyta</taxon>
        <taxon>Magnoliopsida</taxon>
        <taxon>eudicotyledons</taxon>
        <taxon>Gunneridae</taxon>
        <taxon>Pentapetalae</taxon>
        <taxon>rosids</taxon>
        <taxon>Vitales</taxon>
        <taxon>Vitaceae</taxon>
        <taxon>Viteae</taxon>
        <taxon>Vitis</taxon>
    </lineage>
</organism>
<evidence type="ECO:0000313" key="2">
    <source>
        <dbReference type="Proteomes" id="UP000009183"/>
    </source>
</evidence>
<dbReference type="HOGENOM" id="CLU_2502506_0_0_1"/>
<dbReference type="Proteomes" id="UP000009183">
    <property type="component" value="Chromosome 14"/>
</dbReference>
<gene>
    <name evidence="1" type="ordered locus">VIT_14s0060g02520</name>
</gene>
<dbReference type="PaxDb" id="29760-VIT_14s0060g02520.t01"/>
<keyword evidence="2" id="KW-1185">Reference proteome</keyword>
<accession>D7U9S3</accession>
<protein>
    <submittedName>
        <fullName evidence="1">Uncharacterized protein</fullName>
    </submittedName>
</protein>
<evidence type="ECO:0000313" key="1">
    <source>
        <dbReference type="EMBL" id="CBI39487.3"/>
    </source>
</evidence>
<dbReference type="AlphaFoldDB" id="D7U9S3"/>
<dbReference type="InParanoid" id="D7U9S3"/>
<proteinExistence type="predicted"/>
<name>D7U9S3_VITVI</name>
<dbReference type="EMBL" id="FN596746">
    <property type="protein sequence ID" value="CBI39487.3"/>
    <property type="molecule type" value="Genomic_DNA"/>
</dbReference>
<dbReference type="eggNOG" id="KOG4249">
    <property type="taxonomic scope" value="Eukaryota"/>
</dbReference>
<reference evidence="2" key="1">
    <citation type="journal article" date="2007" name="Nature">
        <title>The grapevine genome sequence suggests ancestral hexaploidization in major angiosperm phyla.</title>
        <authorList>
            <consortium name="The French-Italian Public Consortium for Grapevine Genome Characterization."/>
            <person name="Jaillon O."/>
            <person name="Aury J.-M."/>
            <person name="Noel B."/>
            <person name="Policriti A."/>
            <person name="Clepet C."/>
            <person name="Casagrande A."/>
            <person name="Choisne N."/>
            <person name="Aubourg S."/>
            <person name="Vitulo N."/>
            <person name="Jubin C."/>
            <person name="Vezzi A."/>
            <person name="Legeai F."/>
            <person name="Hugueney P."/>
            <person name="Dasilva C."/>
            <person name="Horner D."/>
            <person name="Mica E."/>
            <person name="Jublot D."/>
            <person name="Poulain J."/>
            <person name="Bruyere C."/>
            <person name="Billault A."/>
            <person name="Segurens B."/>
            <person name="Gouyvenoux M."/>
            <person name="Ugarte E."/>
            <person name="Cattonaro F."/>
            <person name="Anthouard V."/>
            <person name="Vico V."/>
            <person name="Del Fabbro C."/>
            <person name="Alaux M."/>
            <person name="Di Gaspero G."/>
            <person name="Dumas V."/>
            <person name="Felice N."/>
            <person name="Paillard S."/>
            <person name="Juman I."/>
            <person name="Moroldo M."/>
            <person name="Scalabrin S."/>
            <person name="Canaguier A."/>
            <person name="Le Clainche I."/>
            <person name="Malacrida G."/>
            <person name="Durand E."/>
            <person name="Pesole G."/>
            <person name="Laucou V."/>
            <person name="Chatelet P."/>
            <person name="Merdinoglu D."/>
            <person name="Delledonne M."/>
            <person name="Pezzotti M."/>
            <person name="Lecharny A."/>
            <person name="Scarpelli C."/>
            <person name="Artiguenave F."/>
            <person name="Pe M.E."/>
            <person name="Valle G."/>
            <person name="Morgante M."/>
            <person name="Caboche M."/>
            <person name="Adam-Blondon A.-F."/>
            <person name="Weissenbach J."/>
            <person name="Quetier F."/>
            <person name="Wincker P."/>
        </authorList>
    </citation>
    <scope>NUCLEOTIDE SEQUENCE [LARGE SCALE GENOMIC DNA]</scope>
    <source>
        <strain evidence="2">cv. Pinot noir / PN40024</strain>
    </source>
</reference>